<reference evidence="2 3" key="1">
    <citation type="journal article" date="2021" name="Commun. Biol.">
        <title>The genome of Shorea leprosula (Dipterocarpaceae) highlights the ecological relevance of drought in aseasonal tropical rainforests.</title>
        <authorList>
            <person name="Ng K.K.S."/>
            <person name="Kobayashi M.J."/>
            <person name="Fawcett J.A."/>
            <person name="Hatakeyama M."/>
            <person name="Paape T."/>
            <person name="Ng C.H."/>
            <person name="Ang C.C."/>
            <person name="Tnah L.H."/>
            <person name="Lee C.T."/>
            <person name="Nishiyama T."/>
            <person name="Sese J."/>
            <person name="O'Brien M.J."/>
            <person name="Copetti D."/>
            <person name="Mohd Noor M.I."/>
            <person name="Ong R.C."/>
            <person name="Putra M."/>
            <person name="Sireger I.Z."/>
            <person name="Indrioko S."/>
            <person name="Kosugi Y."/>
            <person name="Izuno A."/>
            <person name="Isagi Y."/>
            <person name="Lee S.L."/>
            <person name="Shimizu K.K."/>
        </authorList>
    </citation>
    <scope>NUCLEOTIDE SEQUENCE [LARGE SCALE GENOMIC DNA]</scope>
    <source>
        <strain evidence="2">214</strain>
    </source>
</reference>
<proteinExistence type="predicted"/>
<evidence type="ECO:0000256" key="1">
    <source>
        <dbReference type="SAM" id="Coils"/>
    </source>
</evidence>
<evidence type="ECO:0000313" key="3">
    <source>
        <dbReference type="Proteomes" id="UP001054252"/>
    </source>
</evidence>
<keyword evidence="1" id="KW-0175">Coiled coil</keyword>
<name>A0AAV5KR62_9ROSI</name>
<protein>
    <submittedName>
        <fullName evidence="2">Uncharacterized protein</fullName>
    </submittedName>
</protein>
<dbReference type="PANTHER" id="PTHR35046:SF9">
    <property type="entry name" value="RNA-DIRECTED DNA POLYMERASE"/>
    <property type="match status" value="1"/>
</dbReference>
<dbReference type="AlphaFoldDB" id="A0AAV5KR62"/>
<feature type="coiled-coil region" evidence="1">
    <location>
        <begin position="12"/>
        <end position="39"/>
    </location>
</feature>
<dbReference type="EMBL" id="BPVZ01000074">
    <property type="protein sequence ID" value="GKV27135.1"/>
    <property type="molecule type" value="Genomic_DNA"/>
</dbReference>
<sequence>MPPRRQNPTRQQAIQDVEMEELHQQIQRLQERLEAFEGQQAQHPFKINYTKSVHHHHPQQNATHKSTNLGIKIDIPNFEGRLQLNEFIDWLHFVARVFELKDIPDNKCVKIVAIKLKKHASIWWENLHHNREREGRSKIRTWEKMCRYQDEVWCDVIPVDACHLLLGCPWQFDQKAIHDSHANTYSFVKDGVKIKLTPLKPEETLEKKDEDKALISISTFQKLHRESGTACLLLLCKVNDAISPFLEEIQSLCEEFSNVVPDEIPPGLPLMRDIEHAIDFIPRSVILNKLAYWMNP</sequence>
<accession>A0AAV5KR62</accession>
<comment type="caution">
    <text evidence="2">The sequence shown here is derived from an EMBL/GenBank/DDBJ whole genome shotgun (WGS) entry which is preliminary data.</text>
</comment>
<dbReference type="PANTHER" id="PTHR35046">
    <property type="entry name" value="ZINC KNUCKLE (CCHC-TYPE) FAMILY PROTEIN"/>
    <property type="match status" value="1"/>
</dbReference>
<keyword evidence="3" id="KW-1185">Reference proteome</keyword>
<gene>
    <name evidence="2" type="ORF">SLEP1_g36340</name>
</gene>
<evidence type="ECO:0000313" key="2">
    <source>
        <dbReference type="EMBL" id="GKV27135.1"/>
    </source>
</evidence>
<dbReference type="Proteomes" id="UP001054252">
    <property type="component" value="Unassembled WGS sequence"/>
</dbReference>
<organism evidence="2 3">
    <name type="scientific">Rubroshorea leprosula</name>
    <dbReference type="NCBI Taxonomy" id="152421"/>
    <lineage>
        <taxon>Eukaryota</taxon>
        <taxon>Viridiplantae</taxon>
        <taxon>Streptophyta</taxon>
        <taxon>Embryophyta</taxon>
        <taxon>Tracheophyta</taxon>
        <taxon>Spermatophyta</taxon>
        <taxon>Magnoliopsida</taxon>
        <taxon>eudicotyledons</taxon>
        <taxon>Gunneridae</taxon>
        <taxon>Pentapetalae</taxon>
        <taxon>rosids</taxon>
        <taxon>malvids</taxon>
        <taxon>Malvales</taxon>
        <taxon>Dipterocarpaceae</taxon>
        <taxon>Rubroshorea</taxon>
    </lineage>
</organism>